<dbReference type="HOGENOM" id="CLU_527645_0_0_9"/>
<organism evidence="1 2">
    <name type="scientific">Schleiferilactobacillus shenzhenensis LY-73</name>
    <dbReference type="NCBI Taxonomy" id="1231336"/>
    <lineage>
        <taxon>Bacteria</taxon>
        <taxon>Bacillati</taxon>
        <taxon>Bacillota</taxon>
        <taxon>Bacilli</taxon>
        <taxon>Lactobacillales</taxon>
        <taxon>Lactobacillaceae</taxon>
        <taxon>Schleiferilactobacillus</taxon>
    </lineage>
</organism>
<sequence>MINFTTTASAAARWRKDLPMLFFIGNETPGSADTFVSQSLDLALTLAAHEVPARVLTLNYDRLLTRTPASGGAAALALNLWDELQKVGQLKKRVLTFRDLNLGNKQDWWINLATQEYRPGDRRFAVVHTIADSPQIDYVDYYARPDEIRKRDFFDRRGFRSVSQYLNTNGTVEQEIYWDVHGAPVLEHYFEPVPHQAPQAGMVLLPRLGGREMVFPDMAAALGVLATAAIAETHASGPATIVAQDAPEVLAAVQAMNLPRRFVFAHRSSLTQQTEDDALWTHVQTLLAHYAGVIVPDQLLATRWAARTGETIRVAQFPVHATFPATALTPLAKRPAASVLTYLDADPQGTGLKALMTLFTTLRQAVPHVRLTIYQPQLGAATVPTGSTHPGGSVQFISTPAQWREALATHQVYASVRAFPAAAVIISALAHGLAVVAASDHAGAWTPFVRADENGVVVPAANSGQFAAAVKQLVRHKKALNTAEKTSLALAQDYTEQAVIAKWQAVDKAGEDDGNQ</sequence>
<reference evidence="2" key="1">
    <citation type="journal article" date="2013" name="Genome Announc.">
        <title>Whole-Genome Sequencing of Lactobacillus shenzhenensis Strain LY-73T.</title>
        <authorList>
            <person name="Lin Z."/>
            <person name="Liu Z."/>
            <person name="Yang R."/>
            <person name="Zou Y."/>
            <person name="Wan D."/>
            <person name="Chen J."/>
            <person name="Guo M."/>
            <person name="Zhao J."/>
            <person name="Fang C."/>
            <person name="Yang R."/>
            <person name="Liu F."/>
        </authorList>
    </citation>
    <scope>NUCLEOTIDE SEQUENCE [LARGE SCALE GENOMIC DNA]</scope>
    <source>
        <strain evidence="2">LY-73</strain>
    </source>
</reference>
<dbReference type="Gene3D" id="3.40.50.2000">
    <property type="entry name" value="Glycogen Phosphorylase B"/>
    <property type="match status" value="2"/>
</dbReference>
<dbReference type="SUPFAM" id="SSF53756">
    <property type="entry name" value="UDP-Glycosyltransferase/glycogen phosphorylase"/>
    <property type="match status" value="1"/>
</dbReference>
<name>U4TS99_9LACO</name>
<keyword evidence="2" id="KW-1185">Reference proteome</keyword>
<accession>U4TS99</accession>
<dbReference type="STRING" id="1231336.L248_1015"/>
<dbReference type="EMBL" id="KI271599">
    <property type="protein sequence ID" value="ERL64352.1"/>
    <property type="molecule type" value="Genomic_DNA"/>
</dbReference>
<evidence type="ECO:0000313" key="1">
    <source>
        <dbReference type="EMBL" id="ERL64352.1"/>
    </source>
</evidence>
<dbReference type="AlphaFoldDB" id="U4TS99"/>
<gene>
    <name evidence="1" type="ORF">L248_1015</name>
</gene>
<dbReference type="Proteomes" id="UP000030647">
    <property type="component" value="Unassembled WGS sequence"/>
</dbReference>
<dbReference type="RefSeq" id="WP_022530346.1">
    <property type="nucleotide sequence ID" value="NZ_KI271599.1"/>
</dbReference>
<evidence type="ECO:0008006" key="3">
    <source>
        <dbReference type="Google" id="ProtNLM"/>
    </source>
</evidence>
<evidence type="ECO:0000313" key="2">
    <source>
        <dbReference type="Proteomes" id="UP000030647"/>
    </source>
</evidence>
<proteinExistence type="predicted"/>
<dbReference type="OrthoDB" id="570545at2"/>
<protein>
    <recommendedName>
        <fullName evidence="3">Glycosyl transferase family 1 domain-containing protein</fullName>
    </recommendedName>
</protein>
<dbReference type="eggNOG" id="COG0438">
    <property type="taxonomic scope" value="Bacteria"/>
</dbReference>